<keyword evidence="2" id="KW-0813">Transport</keyword>
<dbReference type="InterPro" id="IPR011701">
    <property type="entry name" value="MFS"/>
</dbReference>
<evidence type="ECO:0000256" key="2">
    <source>
        <dbReference type="ARBA" id="ARBA00022448"/>
    </source>
</evidence>
<dbReference type="EMBL" id="AMGY01000001">
    <property type="protein sequence ID" value="EXJ91890.1"/>
    <property type="molecule type" value="Genomic_DNA"/>
</dbReference>
<feature type="transmembrane region" description="Helical" evidence="6">
    <location>
        <begin position="20"/>
        <end position="37"/>
    </location>
</feature>
<dbReference type="GO" id="GO:0016020">
    <property type="term" value="C:membrane"/>
    <property type="evidence" value="ECO:0007669"/>
    <property type="project" value="UniProtKB-SubCell"/>
</dbReference>
<evidence type="ECO:0000313" key="9">
    <source>
        <dbReference type="Proteomes" id="UP000019478"/>
    </source>
</evidence>
<evidence type="ECO:0000256" key="5">
    <source>
        <dbReference type="ARBA" id="ARBA00023136"/>
    </source>
</evidence>
<dbReference type="eggNOG" id="KOG2533">
    <property type="taxonomic scope" value="Eukaryota"/>
</dbReference>
<dbReference type="InterPro" id="IPR036259">
    <property type="entry name" value="MFS_trans_sf"/>
</dbReference>
<feature type="domain" description="Major facilitator superfamily (MFS) profile" evidence="7">
    <location>
        <begin position="1"/>
        <end position="383"/>
    </location>
</feature>
<keyword evidence="9" id="KW-1185">Reference proteome</keyword>
<reference evidence="8 9" key="1">
    <citation type="submission" date="2013-03" db="EMBL/GenBank/DDBJ databases">
        <title>The Genome Sequence of Capronia epimyces CBS 606.96.</title>
        <authorList>
            <consortium name="The Broad Institute Genomics Platform"/>
            <person name="Cuomo C."/>
            <person name="de Hoog S."/>
            <person name="Gorbushina A."/>
            <person name="Walker B."/>
            <person name="Young S.K."/>
            <person name="Zeng Q."/>
            <person name="Gargeya S."/>
            <person name="Fitzgerald M."/>
            <person name="Haas B."/>
            <person name="Abouelleil A."/>
            <person name="Allen A.W."/>
            <person name="Alvarado L."/>
            <person name="Arachchi H.M."/>
            <person name="Berlin A.M."/>
            <person name="Chapman S.B."/>
            <person name="Gainer-Dewar J."/>
            <person name="Goldberg J."/>
            <person name="Griggs A."/>
            <person name="Gujja S."/>
            <person name="Hansen M."/>
            <person name="Howarth C."/>
            <person name="Imamovic A."/>
            <person name="Ireland A."/>
            <person name="Larimer J."/>
            <person name="McCowan C."/>
            <person name="Murphy C."/>
            <person name="Pearson M."/>
            <person name="Poon T.W."/>
            <person name="Priest M."/>
            <person name="Roberts A."/>
            <person name="Saif S."/>
            <person name="Shea T."/>
            <person name="Sisk P."/>
            <person name="Sykes S."/>
            <person name="Wortman J."/>
            <person name="Nusbaum C."/>
            <person name="Birren B."/>
        </authorList>
    </citation>
    <scope>NUCLEOTIDE SEQUENCE [LARGE SCALE GENOMIC DNA]</scope>
    <source>
        <strain evidence="8 9">CBS 606.96</strain>
    </source>
</reference>
<feature type="transmembrane region" description="Helical" evidence="6">
    <location>
        <begin position="306"/>
        <end position="328"/>
    </location>
</feature>
<dbReference type="PANTHER" id="PTHR43791:SF3">
    <property type="entry name" value="MAJOR FACILITATOR SUPERFAMILY (MFS) PROFILE DOMAIN-CONTAINING PROTEIN"/>
    <property type="match status" value="1"/>
</dbReference>
<keyword evidence="4 6" id="KW-1133">Transmembrane helix</keyword>
<dbReference type="PANTHER" id="PTHR43791">
    <property type="entry name" value="PERMEASE-RELATED"/>
    <property type="match status" value="1"/>
</dbReference>
<feature type="transmembrane region" description="Helical" evidence="6">
    <location>
        <begin position="257"/>
        <end position="274"/>
    </location>
</feature>
<dbReference type="AlphaFoldDB" id="W9YQH3"/>
<dbReference type="Pfam" id="PF07690">
    <property type="entry name" value="MFS_1"/>
    <property type="match status" value="1"/>
</dbReference>
<keyword evidence="5 6" id="KW-0472">Membrane</keyword>
<dbReference type="GO" id="GO:0022857">
    <property type="term" value="F:transmembrane transporter activity"/>
    <property type="evidence" value="ECO:0007669"/>
    <property type="project" value="InterPro"/>
</dbReference>
<dbReference type="OrthoDB" id="3639251at2759"/>
<evidence type="ECO:0000256" key="6">
    <source>
        <dbReference type="SAM" id="Phobius"/>
    </source>
</evidence>
<proteinExistence type="predicted"/>
<evidence type="ECO:0000256" key="1">
    <source>
        <dbReference type="ARBA" id="ARBA00004141"/>
    </source>
</evidence>
<feature type="transmembrane region" description="Helical" evidence="6">
    <location>
        <begin position="144"/>
        <end position="165"/>
    </location>
</feature>
<evidence type="ECO:0000313" key="8">
    <source>
        <dbReference type="EMBL" id="EXJ91890.1"/>
    </source>
</evidence>
<feature type="transmembrane region" description="Helical" evidence="6">
    <location>
        <begin position="49"/>
        <end position="68"/>
    </location>
</feature>
<dbReference type="SUPFAM" id="SSF103473">
    <property type="entry name" value="MFS general substrate transporter"/>
    <property type="match status" value="1"/>
</dbReference>
<organism evidence="8 9">
    <name type="scientific">Capronia epimyces CBS 606.96</name>
    <dbReference type="NCBI Taxonomy" id="1182542"/>
    <lineage>
        <taxon>Eukaryota</taxon>
        <taxon>Fungi</taxon>
        <taxon>Dikarya</taxon>
        <taxon>Ascomycota</taxon>
        <taxon>Pezizomycotina</taxon>
        <taxon>Eurotiomycetes</taxon>
        <taxon>Chaetothyriomycetidae</taxon>
        <taxon>Chaetothyriales</taxon>
        <taxon>Herpotrichiellaceae</taxon>
        <taxon>Capronia</taxon>
    </lineage>
</organism>
<feature type="transmembrane region" description="Helical" evidence="6">
    <location>
        <begin position="80"/>
        <end position="101"/>
    </location>
</feature>
<evidence type="ECO:0000259" key="7">
    <source>
        <dbReference type="PROSITE" id="PS50850"/>
    </source>
</evidence>
<sequence>MAVALIAGMGKELDFLQGNRYSVALLVFFVPYFLFEIPSNIALRKVGAALWLSFLTFAWGMSVLGSGFAHSWTVIVGCRILMGAFEGGFIPGCMYLISCWYDRYQTQKRMSAFYAISLLAGGFGNILAYGLMKIRAGGYLGWRWIFIVEGLITVVLAPLGYWLIVDFPDKVHLSRRPFLTPDEVQIIKDRLQQDRGDAEYTKITPKHVIATLGKWQLWVYSLQFMCAGIGVYAFAYFTPLILQGLGFTTTKVYLLSAPPNIAAIFYAFGLSYLADHLKLRAPFVALHSIVTIVGLMLVEYCKNNSVRYFGVFLGVAGANGNLPAILAWQANNIRGQDTRAVASGFQIAAGAIGGIYASTTFIAKQAPKYAGGLWATAFSLDSA</sequence>
<dbReference type="InterPro" id="IPR020846">
    <property type="entry name" value="MFS_dom"/>
</dbReference>
<feature type="transmembrane region" description="Helical" evidence="6">
    <location>
        <begin position="113"/>
        <end position="132"/>
    </location>
</feature>
<comment type="subcellular location">
    <subcellularLocation>
        <location evidence="1">Membrane</location>
        <topology evidence="1">Multi-pass membrane protein</topology>
    </subcellularLocation>
</comment>
<evidence type="ECO:0000256" key="3">
    <source>
        <dbReference type="ARBA" id="ARBA00022692"/>
    </source>
</evidence>
<dbReference type="GeneID" id="19164580"/>
<dbReference type="Gene3D" id="1.20.1250.20">
    <property type="entry name" value="MFS general substrate transporter like domains"/>
    <property type="match status" value="2"/>
</dbReference>
<dbReference type="HOGENOM" id="CLU_001265_0_3_1"/>
<dbReference type="Proteomes" id="UP000019478">
    <property type="component" value="Unassembled WGS sequence"/>
</dbReference>
<protein>
    <recommendedName>
        <fullName evidence="7">Major facilitator superfamily (MFS) profile domain-containing protein</fullName>
    </recommendedName>
</protein>
<feature type="transmembrane region" description="Helical" evidence="6">
    <location>
        <begin position="281"/>
        <end position="300"/>
    </location>
</feature>
<dbReference type="PROSITE" id="PS50850">
    <property type="entry name" value="MFS"/>
    <property type="match status" value="1"/>
</dbReference>
<keyword evidence="3 6" id="KW-0812">Transmembrane</keyword>
<evidence type="ECO:0000256" key="4">
    <source>
        <dbReference type="ARBA" id="ARBA00022989"/>
    </source>
</evidence>
<feature type="transmembrane region" description="Helical" evidence="6">
    <location>
        <begin position="217"/>
        <end position="237"/>
    </location>
</feature>
<accession>W9YQH3</accession>
<name>W9YQH3_9EURO</name>
<dbReference type="RefSeq" id="XP_007728780.1">
    <property type="nucleotide sequence ID" value="XM_007730590.1"/>
</dbReference>
<feature type="transmembrane region" description="Helical" evidence="6">
    <location>
        <begin position="340"/>
        <end position="363"/>
    </location>
</feature>
<comment type="caution">
    <text evidence="8">The sequence shown here is derived from an EMBL/GenBank/DDBJ whole genome shotgun (WGS) entry which is preliminary data.</text>
</comment>
<gene>
    <name evidence="8" type="ORF">A1O3_00440</name>
</gene>